<dbReference type="Proteomes" id="UP000320176">
    <property type="component" value="Unassembled WGS sequence"/>
</dbReference>
<feature type="domain" description="Thioredoxin" evidence="3">
    <location>
        <begin position="902"/>
        <end position="1040"/>
    </location>
</feature>
<dbReference type="PANTHER" id="PTHR42852:SF17">
    <property type="entry name" value="THIOREDOXIN-LIKE PROTEIN HI_1115"/>
    <property type="match status" value="1"/>
</dbReference>
<evidence type="ECO:0000256" key="2">
    <source>
        <dbReference type="SAM" id="SignalP"/>
    </source>
</evidence>
<dbReference type="SUPFAM" id="SSF52833">
    <property type="entry name" value="Thioredoxin-like"/>
    <property type="match status" value="1"/>
</dbReference>
<evidence type="ECO:0000313" key="4">
    <source>
        <dbReference type="EMBL" id="TWU00769.1"/>
    </source>
</evidence>
<organism evidence="4 5">
    <name type="scientific">Stieleria varia</name>
    <dbReference type="NCBI Taxonomy" id="2528005"/>
    <lineage>
        <taxon>Bacteria</taxon>
        <taxon>Pseudomonadati</taxon>
        <taxon>Planctomycetota</taxon>
        <taxon>Planctomycetia</taxon>
        <taxon>Pirellulales</taxon>
        <taxon>Pirellulaceae</taxon>
        <taxon>Stieleria</taxon>
    </lineage>
</organism>
<proteinExistence type="predicted"/>
<feature type="region of interest" description="Disordered" evidence="1">
    <location>
        <begin position="786"/>
        <end position="809"/>
    </location>
</feature>
<accession>A0A5C6ANE3</accession>
<dbReference type="RefSeq" id="WP_146521330.1">
    <property type="nucleotide sequence ID" value="NZ_CP151726.1"/>
</dbReference>
<reference evidence="4 5" key="1">
    <citation type="submission" date="2019-02" db="EMBL/GenBank/DDBJ databases">
        <title>Deep-cultivation of Planctomycetes and their phenomic and genomic characterization uncovers novel biology.</title>
        <authorList>
            <person name="Wiegand S."/>
            <person name="Jogler M."/>
            <person name="Boedeker C."/>
            <person name="Pinto D."/>
            <person name="Vollmers J."/>
            <person name="Rivas-Marin E."/>
            <person name="Kohn T."/>
            <person name="Peeters S.H."/>
            <person name="Heuer A."/>
            <person name="Rast P."/>
            <person name="Oberbeckmann S."/>
            <person name="Bunk B."/>
            <person name="Jeske O."/>
            <person name="Meyerdierks A."/>
            <person name="Storesund J.E."/>
            <person name="Kallscheuer N."/>
            <person name="Luecker S."/>
            <person name="Lage O.M."/>
            <person name="Pohl T."/>
            <person name="Merkel B.J."/>
            <person name="Hornburger P."/>
            <person name="Mueller R.-W."/>
            <person name="Bruemmer F."/>
            <person name="Labrenz M."/>
            <person name="Spormann A.M."/>
            <person name="Op Den Camp H."/>
            <person name="Overmann J."/>
            <person name="Amann R."/>
            <person name="Jetten M.S.M."/>
            <person name="Mascher T."/>
            <person name="Medema M.H."/>
            <person name="Devos D.P."/>
            <person name="Kaster A.-K."/>
            <person name="Ovreas L."/>
            <person name="Rohde M."/>
            <person name="Galperin M.Y."/>
            <person name="Jogler C."/>
        </authorList>
    </citation>
    <scope>NUCLEOTIDE SEQUENCE [LARGE SCALE GENOMIC DNA]</scope>
    <source>
        <strain evidence="4 5">Pla52n</strain>
    </source>
</reference>
<name>A0A5C6ANE3_9BACT</name>
<dbReference type="InterPro" id="IPR050553">
    <property type="entry name" value="Thioredoxin_ResA/DsbE_sf"/>
</dbReference>
<feature type="compositionally biased region" description="Basic and acidic residues" evidence="1">
    <location>
        <begin position="444"/>
        <end position="466"/>
    </location>
</feature>
<dbReference type="OrthoDB" id="209942at2"/>
<dbReference type="InterPro" id="IPR000866">
    <property type="entry name" value="AhpC/TSA"/>
</dbReference>
<dbReference type="PANTHER" id="PTHR42852">
    <property type="entry name" value="THIOL:DISULFIDE INTERCHANGE PROTEIN DSBE"/>
    <property type="match status" value="1"/>
</dbReference>
<dbReference type="InterPro" id="IPR036249">
    <property type="entry name" value="Thioredoxin-like_sf"/>
</dbReference>
<evidence type="ECO:0000313" key="5">
    <source>
        <dbReference type="Proteomes" id="UP000320176"/>
    </source>
</evidence>
<dbReference type="Gene3D" id="3.40.30.10">
    <property type="entry name" value="Glutaredoxin"/>
    <property type="match status" value="1"/>
</dbReference>
<sequence length="1040" mass="112736" precursor="true">MIQLKNILIFRRTCLALCVALFCPAAVSRAAEDAASDNGALRLSLKDGGFVLGQPVSSPTDNRIRWSNPQFSGPLEFDIQALRNVSGSAAPPAPQKGHSFLLESGTRISGTLQQWGEQWVSVDSPDCGLVQIRREDLRSIESNEIVGQRLYAGPKSVDQWSVLSTDKSWDYVSGSLTTSVKGARLASDVGLPVRFRLSLAMSWNENPDFVLAIGCEKPKNRENVQVENGVVRRVNLPAAQDRRNYGTRIEMWDAHLATVREVGNLADIAVLPLEDSADRFELTFYIDQVEGVVAIYSKRGRMLEKIVVPGTPGSENPYVLLENFGKQISLDQFDVFAWDGHLPESMDFPESYVLARDGAMIQGSITGFDPSSGELTLVHLDGESDSLSIDKLQRSILARPQPDQSASDSATEETDESEQENPENTESENTESENTESENTESENTDKEKDSSTKSEAELETAKDAAEREDFAQRDAAQMVEVQLAGGSRLVGFMDAADDQQRFRMRCQSVRGSESLGLSYDAVGVVSITGSENRYTAKEDSDVPTTRGQLTADGVQLSGSLVDAGDVDGPTVLVWRPWASESAVALTSDARGEIAFTSSGRRVQAPVAANPGPGNGAGQGGGIGQLLGGIFGGAPASRPSPASVLPHKPNVDGLPETAEMVFMSGDSIRGAVTRIDAEGMKLASQSTATSFVPHDKIHSVLLSPPSKNTPVDEEKMQRLMTVPRQMRDDPPTHLLVSPTGDFLRCRLVSLDEKNVNVEVRLQLRSIPIENVSRIIWLHERPWLDKKDAGEGDGSAEGDDAPEQPAADPPETEMLVHAIRPSGRGVTFRPTACDAETLSGESELLGECSVAISDLTLLMFGSDVGSRAQERRDESWKLSLAKLPRIYEEDTSAGDANAGKIGPLVGKPAPDIRLNTIDGEPFNLADHQGKWVILDFWASWCGPCIQTMPEVEKLVESLEREDLMLVAVNLQDSVERAKLAVERMGLANALVVMDVDGETGRFYDARAIPQTVIIDPEGNVTHVFVGGGSKFLKDLRAALTQ</sequence>
<dbReference type="Pfam" id="PF00578">
    <property type="entry name" value="AhpC-TSA"/>
    <property type="match status" value="1"/>
</dbReference>
<keyword evidence="5" id="KW-1185">Reference proteome</keyword>
<feature type="signal peptide" evidence="2">
    <location>
        <begin position="1"/>
        <end position="30"/>
    </location>
</feature>
<feature type="chain" id="PRO_5023021035" evidence="2">
    <location>
        <begin position="31"/>
        <end position="1040"/>
    </location>
</feature>
<dbReference type="AlphaFoldDB" id="A0A5C6ANE3"/>
<evidence type="ECO:0000256" key="1">
    <source>
        <dbReference type="SAM" id="MobiDB-lite"/>
    </source>
</evidence>
<dbReference type="CDD" id="cd02966">
    <property type="entry name" value="TlpA_like_family"/>
    <property type="match status" value="1"/>
</dbReference>
<dbReference type="PROSITE" id="PS51352">
    <property type="entry name" value="THIOREDOXIN_2"/>
    <property type="match status" value="1"/>
</dbReference>
<gene>
    <name evidence="4" type="primary">resA_4</name>
    <name evidence="4" type="ORF">Pla52n_41380</name>
</gene>
<dbReference type="InterPro" id="IPR013766">
    <property type="entry name" value="Thioredoxin_domain"/>
</dbReference>
<feature type="region of interest" description="Disordered" evidence="1">
    <location>
        <begin position="398"/>
        <end position="466"/>
    </location>
</feature>
<dbReference type="GO" id="GO:0016491">
    <property type="term" value="F:oxidoreductase activity"/>
    <property type="evidence" value="ECO:0007669"/>
    <property type="project" value="InterPro"/>
</dbReference>
<comment type="caution">
    <text evidence="4">The sequence shown here is derived from an EMBL/GenBank/DDBJ whole genome shotgun (WGS) entry which is preliminary data.</text>
</comment>
<dbReference type="EMBL" id="SJPN01000005">
    <property type="protein sequence ID" value="TWU00769.1"/>
    <property type="molecule type" value="Genomic_DNA"/>
</dbReference>
<keyword evidence="2" id="KW-0732">Signal</keyword>
<dbReference type="GO" id="GO:0016209">
    <property type="term" value="F:antioxidant activity"/>
    <property type="evidence" value="ECO:0007669"/>
    <property type="project" value="InterPro"/>
</dbReference>
<evidence type="ECO:0000259" key="3">
    <source>
        <dbReference type="PROSITE" id="PS51352"/>
    </source>
</evidence>
<feature type="compositionally biased region" description="Acidic residues" evidence="1">
    <location>
        <begin position="410"/>
        <end position="443"/>
    </location>
</feature>
<protein>
    <submittedName>
        <fullName evidence="4">Thiol-disulfide oxidoreductase ResA</fullName>
    </submittedName>
</protein>